<gene>
    <name evidence="2" type="ORF">GCM10009676_08960</name>
</gene>
<dbReference type="EMBL" id="BAAALN010000003">
    <property type="protein sequence ID" value="GAA1228734.1"/>
    <property type="molecule type" value="Genomic_DNA"/>
</dbReference>
<accession>A0ABP4GLB5</accession>
<feature type="region of interest" description="Disordered" evidence="1">
    <location>
        <begin position="77"/>
        <end position="103"/>
    </location>
</feature>
<evidence type="ECO:0000256" key="1">
    <source>
        <dbReference type="SAM" id="MobiDB-lite"/>
    </source>
</evidence>
<name>A0ABP4GLB5_9PSEU</name>
<keyword evidence="3" id="KW-1185">Reference proteome</keyword>
<evidence type="ECO:0000313" key="3">
    <source>
        <dbReference type="Proteomes" id="UP001500653"/>
    </source>
</evidence>
<organism evidence="2 3">
    <name type="scientific">Prauserella halophila</name>
    <dbReference type="NCBI Taxonomy" id="185641"/>
    <lineage>
        <taxon>Bacteria</taxon>
        <taxon>Bacillati</taxon>
        <taxon>Actinomycetota</taxon>
        <taxon>Actinomycetes</taxon>
        <taxon>Pseudonocardiales</taxon>
        <taxon>Pseudonocardiaceae</taxon>
        <taxon>Prauserella</taxon>
    </lineage>
</organism>
<dbReference type="Proteomes" id="UP001500653">
    <property type="component" value="Unassembled WGS sequence"/>
</dbReference>
<protein>
    <submittedName>
        <fullName evidence="2">Uncharacterized protein</fullName>
    </submittedName>
</protein>
<reference evidence="3" key="1">
    <citation type="journal article" date="2019" name="Int. J. Syst. Evol. Microbiol.">
        <title>The Global Catalogue of Microorganisms (GCM) 10K type strain sequencing project: providing services to taxonomists for standard genome sequencing and annotation.</title>
        <authorList>
            <consortium name="The Broad Institute Genomics Platform"/>
            <consortium name="The Broad Institute Genome Sequencing Center for Infectious Disease"/>
            <person name="Wu L."/>
            <person name="Ma J."/>
        </authorList>
    </citation>
    <scope>NUCLEOTIDE SEQUENCE [LARGE SCALE GENOMIC DNA]</scope>
    <source>
        <strain evidence="3">JCM 13023</strain>
    </source>
</reference>
<proteinExistence type="predicted"/>
<comment type="caution">
    <text evidence="2">The sequence shown here is derived from an EMBL/GenBank/DDBJ whole genome shotgun (WGS) entry which is preliminary data.</text>
</comment>
<sequence>MATTYLLRSSQFTMAASSATLILDNDGRKKLVPEVGLDRCGWVRQVRTAHAAAGTIAGAAAPNRRSLVVSIVNHSETVSRPTPGHPPLTKINSDDYNFCQAPK</sequence>
<evidence type="ECO:0000313" key="2">
    <source>
        <dbReference type="EMBL" id="GAA1228734.1"/>
    </source>
</evidence>